<gene>
    <name evidence="2" type="ORF">CEXT_702661</name>
</gene>
<comment type="caution">
    <text evidence="2">The sequence shown here is derived from an EMBL/GenBank/DDBJ whole genome shotgun (WGS) entry which is preliminary data.</text>
</comment>
<sequence length="66" mass="7255">MDEKKYLHKLCARVKEKGGHSLPSTHPAQILSLDQQQGSSLPRHKTNKISASGLAGAKIALHEKER</sequence>
<dbReference type="Proteomes" id="UP001054945">
    <property type="component" value="Unassembled WGS sequence"/>
</dbReference>
<dbReference type="AlphaFoldDB" id="A0AAV4Y8A9"/>
<dbReference type="EMBL" id="BPLR01001591">
    <property type="protein sequence ID" value="GIZ03333.1"/>
    <property type="molecule type" value="Genomic_DNA"/>
</dbReference>
<protein>
    <submittedName>
        <fullName evidence="2">Uncharacterized protein</fullName>
    </submittedName>
</protein>
<evidence type="ECO:0000256" key="1">
    <source>
        <dbReference type="SAM" id="MobiDB-lite"/>
    </source>
</evidence>
<feature type="region of interest" description="Disordered" evidence="1">
    <location>
        <begin position="35"/>
        <end position="66"/>
    </location>
</feature>
<reference evidence="2 3" key="1">
    <citation type="submission" date="2021-06" db="EMBL/GenBank/DDBJ databases">
        <title>Caerostris extrusa draft genome.</title>
        <authorList>
            <person name="Kono N."/>
            <person name="Arakawa K."/>
        </authorList>
    </citation>
    <scope>NUCLEOTIDE SEQUENCE [LARGE SCALE GENOMIC DNA]</scope>
</reference>
<accession>A0AAV4Y8A9</accession>
<name>A0AAV4Y8A9_CAEEX</name>
<keyword evidence="3" id="KW-1185">Reference proteome</keyword>
<evidence type="ECO:0000313" key="3">
    <source>
        <dbReference type="Proteomes" id="UP001054945"/>
    </source>
</evidence>
<organism evidence="2 3">
    <name type="scientific">Caerostris extrusa</name>
    <name type="common">Bark spider</name>
    <name type="synonym">Caerostris bankana</name>
    <dbReference type="NCBI Taxonomy" id="172846"/>
    <lineage>
        <taxon>Eukaryota</taxon>
        <taxon>Metazoa</taxon>
        <taxon>Ecdysozoa</taxon>
        <taxon>Arthropoda</taxon>
        <taxon>Chelicerata</taxon>
        <taxon>Arachnida</taxon>
        <taxon>Araneae</taxon>
        <taxon>Araneomorphae</taxon>
        <taxon>Entelegynae</taxon>
        <taxon>Araneoidea</taxon>
        <taxon>Araneidae</taxon>
        <taxon>Caerostris</taxon>
    </lineage>
</organism>
<evidence type="ECO:0000313" key="2">
    <source>
        <dbReference type="EMBL" id="GIZ03333.1"/>
    </source>
</evidence>
<proteinExistence type="predicted"/>